<gene>
    <name evidence="1" type="primary">QCR6</name>
    <name evidence="1" type="ORF">LPJ66_000240</name>
</gene>
<evidence type="ECO:0000313" key="2">
    <source>
        <dbReference type="Proteomes" id="UP001150581"/>
    </source>
</evidence>
<name>A0ACC1IWM4_9FUNG</name>
<comment type="caution">
    <text evidence="1">The sequence shown here is derived from an EMBL/GenBank/DDBJ whole genome shotgun (WGS) entry which is preliminary data.</text>
</comment>
<protein>
    <submittedName>
        <fullName evidence="1">Ubiquinol--cytochrome-c reductase subunit 6</fullName>
    </submittedName>
</protein>
<organism evidence="1 2">
    <name type="scientific">Kickxella alabastrina</name>
    <dbReference type="NCBI Taxonomy" id="61397"/>
    <lineage>
        <taxon>Eukaryota</taxon>
        <taxon>Fungi</taxon>
        <taxon>Fungi incertae sedis</taxon>
        <taxon>Zoopagomycota</taxon>
        <taxon>Kickxellomycotina</taxon>
        <taxon>Kickxellomycetes</taxon>
        <taxon>Kickxellales</taxon>
        <taxon>Kickxellaceae</taxon>
        <taxon>Kickxella</taxon>
    </lineage>
</organism>
<accession>A0ACC1IWM4</accession>
<dbReference type="Proteomes" id="UP001150581">
    <property type="component" value="Unassembled WGS sequence"/>
</dbReference>
<proteinExistence type="predicted"/>
<evidence type="ECO:0000313" key="1">
    <source>
        <dbReference type="EMBL" id="KAJ1902151.1"/>
    </source>
</evidence>
<dbReference type="EMBL" id="JANBPG010000005">
    <property type="protein sequence ID" value="KAJ1902151.1"/>
    <property type="molecule type" value="Genomic_DNA"/>
</dbReference>
<reference evidence="1" key="1">
    <citation type="submission" date="2022-07" db="EMBL/GenBank/DDBJ databases">
        <title>Phylogenomic reconstructions and comparative analyses of Kickxellomycotina fungi.</title>
        <authorList>
            <person name="Reynolds N.K."/>
            <person name="Stajich J.E."/>
            <person name="Barry K."/>
            <person name="Grigoriev I.V."/>
            <person name="Crous P."/>
            <person name="Smith M.E."/>
        </authorList>
    </citation>
    <scope>NUCLEOTIDE SEQUENCE</scope>
    <source>
        <strain evidence="1">Benny 63K</strain>
    </source>
</reference>
<keyword evidence="2" id="KW-1185">Reference proteome</keyword>
<sequence>MSIFDLINPFNYITPIHAEAEVETAVIEASEAAEEPVEVVEEEIEEVEEEEEEEEEAEDQAPAIKEACGETIACKSLKHHLEECATRVEEGSSESCAEELLHFLHCVDQCAVPKIFATLK</sequence>